<reference evidence="1 2" key="1">
    <citation type="journal article" date="2018" name="Front. Microbiol.">
        <title>Genome-Wide Analysis of Corynespora cassiicola Leaf Fall Disease Putative Effectors.</title>
        <authorList>
            <person name="Lopez D."/>
            <person name="Ribeiro S."/>
            <person name="Label P."/>
            <person name="Fumanal B."/>
            <person name="Venisse J.S."/>
            <person name="Kohler A."/>
            <person name="de Oliveira R.R."/>
            <person name="Labutti K."/>
            <person name="Lipzen A."/>
            <person name="Lail K."/>
            <person name="Bauer D."/>
            <person name="Ohm R.A."/>
            <person name="Barry K.W."/>
            <person name="Spatafora J."/>
            <person name="Grigoriev I.V."/>
            <person name="Martin F.M."/>
            <person name="Pujade-Renaud V."/>
        </authorList>
    </citation>
    <scope>NUCLEOTIDE SEQUENCE [LARGE SCALE GENOMIC DNA]</scope>
    <source>
        <strain evidence="1 2">Philippines</strain>
    </source>
</reference>
<dbReference type="EMBL" id="KZ678130">
    <property type="protein sequence ID" value="PSN72451.1"/>
    <property type="molecule type" value="Genomic_DNA"/>
</dbReference>
<evidence type="ECO:0000313" key="1">
    <source>
        <dbReference type="EMBL" id="PSN72451.1"/>
    </source>
</evidence>
<keyword evidence="2" id="KW-1185">Reference proteome</keyword>
<gene>
    <name evidence="1" type="ORF">BS50DRAFT_630480</name>
</gene>
<protein>
    <submittedName>
        <fullName evidence="1">Uncharacterized protein</fullName>
    </submittedName>
</protein>
<proteinExistence type="predicted"/>
<evidence type="ECO:0000313" key="2">
    <source>
        <dbReference type="Proteomes" id="UP000240883"/>
    </source>
</evidence>
<organism evidence="1 2">
    <name type="scientific">Corynespora cassiicola Philippines</name>
    <dbReference type="NCBI Taxonomy" id="1448308"/>
    <lineage>
        <taxon>Eukaryota</taxon>
        <taxon>Fungi</taxon>
        <taxon>Dikarya</taxon>
        <taxon>Ascomycota</taxon>
        <taxon>Pezizomycotina</taxon>
        <taxon>Dothideomycetes</taxon>
        <taxon>Pleosporomycetidae</taxon>
        <taxon>Pleosporales</taxon>
        <taxon>Corynesporascaceae</taxon>
        <taxon>Corynespora</taxon>
    </lineage>
</organism>
<accession>A0A2T2P450</accession>
<sequence>MPKADFSKDPRPNRKNSKRSKLYKRITLLPLELREEIYAHMVSHFPPVIVIRPRHEGGLPSLLTPANIKLDLFPPEFAQTALYGEALAVFFRQRHFSLGRFGGVAMFVHFLKSIYQDDAFRDIRSLSIDYDVPWSPNQSQWASGYVLQRCVLLKSLTIELSSVGMLVCKDARLQFQREPAEVVAQKMCAHTILQLAELSLRELTLLCTSGDIWSPVLDIPEEQMFEPIIEWFKEEINERKLRVSLEIKYLTFDESRQRLPNHVGFSEI</sequence>
<dbReference type="Proteomes" id="UP000240883">
    <property type="component" value="Unassembled WGS sequence"/>
</dbReference>
<name>A0A2T2P450_CORCC</name>
<dbReference type="AlphaFoldDB" id="A0A2T2P450"/>